<dbReference type="PANTHER" id="PTHR30026">
    <property type="entry name" value="OUTER MEMBRANE PROTEIN TOLC"/>
    <property type="match status" value="1"/>
</dbReference>
<dbReference type="SUPFAM" id="SSF103088">
    <property type="entry name" value="OmpA-like"/>
    <property type="match status" value="1"/>
</dbReference>
<evidence type="ECO:0000256" key="4">
    <source>
        <dbReference type="ARBA" id="ARBA00022452"/>
    </source>
</evidence>
<feature type="compositionally biased region" description="Polar residues" evidence="9">
    <location>
        <begin position="303"/>
        <end position="314"/>
    </location>
</feature>
<dbReference type="Gene3D" id="3.30.1330.60">
    <property type="entry name" value="OmpA-like domain"/>
    <property type="match status" value="1"/>
</dbReference>
<dbReference type="GO" id="GO:0015562">
    <property type="term" value="F:efflux transmembrane transporter activity"/>
    <property type="evidence" value="ECO:0007669"/>
    <property type="project" value="InterPro"/>
</dbReference>
<dbReference type="RefSeq" id="WP_246404074.1">
    <property type="nucleotide sequence ID" value="NZ_JACHXR010000010.1"/>
</dbReference>
<dbReference type="AlphaFoldDB" id="A0A7W5HKV7"/>
<comment type="caution">
    <text evidence="11">The sequence shown here is derived from an EMBL/GenBank/DDBJ whole genome shotgun (WGS) entry which is preliminary data.</text>
</comment>
<evidence type="ECO:0000256" key="2">
    <source>
        <dbReference type="ARBA" id="ARBA00007613"/>
    </source>
</evidence>
<evidence type="ECO:0000256" key="9">
    <source>
        <dbReference type="SAM" id="MobiDB-lite"/>
    </source>
</evidence>
<gene>
    <name evidence="11" type="ORF">FHR97_003108</name>
</gene>
<dbReference type="PRINTS" id="PR01021">
    <property type="entry name" value="OMPADOMAIN"/>
</dbReference>
<keyword evidence="3" id="KW-0813">Transport</keyword>
<keyword evidence="7" id="KW-0998">Cell outer membrane</keyword>
<name>A0A7W5HKV7_9GAMM</name>
<dbReference type="InterPro" id="IPR051906">
    <property type="entry name" value="TolC-like"/>
</dbReference>
<dbReference type="NCBIfam" id="TIGR01844">
    <property type="entry name" value="type_I_sec_TolC"/>
    <property type="match status" value="1"/>
</dbReference>
<evidence type="ECO:0000256" key="6">
    <source>
        <dbReference type="ARBA" id="ARBA00023136"/>
    </source>
</evidence>
<evidence type="ECO:0000256" key="5">
    <source>
        <dbReference type="ARBA" id="ARBA00022692"/>
    </source>
</evidence>
<organism evidence="11 12">
    <name type="scientific">Halomonas stenophila</name>
    <dbReference type="NCBI Taxonomy" id="795312"/>
    <lineage>
        <taxon>Bacteria</taxon>
        <taxon>Pseudomonadati</taxon>
        <taxon>Pseudomonadota</taxon>
        <taxon>Gammaproteobacteria</taxon>
        <taxon>Oceanospirillales</taxon>
        <taxon>Halomonadaceae</taxon>
        <taxon>Halomonas</taxon>
    </lineage>
</organism>
<dbReference type="PANTHER" id="PTHR30026:SF22">
    <property type="entry name" value="OUTER MEMBRANE EFFLUX PROTEIN"/>
    <property type="match status" value="1"/>
</dbReference>
<keyword evidence="6 8" id="KW-0472">Membrane</keyword>
<dbReference type="GO" id="GO:1990281">
    <property type="term" value="C:efflux pump complex"/>
    <property type="evidence" value="ECO:0007669"/>
    <property type="project" value="TreeGrafter"/>
</dbReference>
<sequence>MTRARTKPSSTRIGKRLARGVAAGATLVLLPLASAVAQSLPSGLMSPGAADLRQVVQQAISTNPEVQAAWRSFQASGHDARAAWGNYLPSVDVNAGVGIEDRENDGRGSYDTDYAELALTQMLYDGFATRSEVERLDRAERVRYYELLGASEEVALEAARAYLDVQRYRELVRLAQDNYRKHLEVFNQIELRVASGAGRRVDLEQISGRLALAESNLMTEASNLHDVTARYQRIVGDLPAASLAPAPTFDDRLPADVSRALDLAFQGNPEFHAAIENIAASRAQRRGTRSDFQPRLDLVGRTGTYQDGDSTSLLTPDERQDRHSIELVASMNLYRGGSDLAEFRAASDRVEQAIDLREKACVDLRQTIQVAYNDTRRLREQLAYLNQHRQSTDRVRGAYQQQFDIGQRSLLDVLDTENEFFEASRAHVNAQYDVALADARTLAAMGQLMQVLEVRRDDLPSLSELGGEGVRLDPETICPAPGPSGYTLADFTDGITPAPTRAPDVTLSADALFEINSAELSLEAREELRSLAERIRARNDLVRVYIAGHADATGTDAINEPLSRRRAESVGEYLVAQGVSAGLIETEGFGSRRPVATNDTVEGRGQNRRVEVTLERVGEHLDLSQRAPGLQGRVAG</sequence>
<feature type="domain" description="OmpA-like" evidence="10">
    <location>
        <begin position="500"/>
        <end position="618"/>
    </location>
</feature>
<accession>A0A7W5HKV7</accession>
<dbReference type="InterPro" id="IPR010130">
    <property type="entry name" value="T1SS_OMP_TolC"/>
</dbReference>
<comment type="subcellular location">
    <subcellularLocation>
        <location evidence="1">Cell outer membrane</location>
    </subcellularLocation>
</comment>
<dbReference type="SUPFAM" id="SSF56954">
    <property type="entry name" value="Outer membrane efflux proteins (OEP)"/>
    <property type="match status" value="1"/>
</dbReference>
<proteinExistence type="inferred from homology"/>
<dbReference type="InterPro" id="IPR036737">
    <property type="entry name" value="OmpA-like_sf"/>
</dbReference>
<evidence type="ECO:0000313" key="12">
    <source>
        <dbReference type="Proteomes" id="UP000518892"/>
    </source>
</evidence>
<feature type="region of interest" description="Disordered" evidence="9">
    <location>
        <begin position="283"/>
        <end position="320"/>
    </location>
</feature>
<dbReference type="Pfam" id="PF00691">
    <property type="entry name" value="OmpA"/>
    <property type="match status" value="1"/>
</dbReference>
<evidence type="ECO:0000259" key="10">
    <source>
        <dbReference type="PROSITE" id="PS51123"/>
    </source>
</evidence>
<dbReference type="InterPro" id="IPR006665">
    <property type="entry name" value="OmpA-like"/>
</dbReference>
<evidence type="ECO:0000256" key="7">
    <source>
        <dbReference type="ARBA" id="ARBA00023237"/>
    </source>
</evidence>
<evidence type="ECO:0000256" key="3">
    <source>
        <dbReference type="ARBA" id="ARBA00022448"/>
    </source>
</evidence>
<dbReference type="GO" id="GO:0009279">
    <property type="term" value="C:cell outer membrane"/>
    <property type="evidence" value="ECO:0007669"/>
    <property type="project" value="UniProtKB-SubCell"/>
</dbReference>
<evidence type="ECO:0000256" key="8">
    <source>
        <dbReference type="PROSITE-ProRule" id="PRU00473"/>
    </source>
</evidence>
<dbReference type="GO" id="GO:0015288">
    <property type="term" value="F:porin activity"/>
    <property type="evidence" value="ECO:0007669"/>
    <property type="project" value="TreeGrafter"/>
</dbReference>
<reference evidence="11 12" key="1">
    <citation type="submission" date="2020-08" db="EMBL/GenBank/DDBJ databases">
        <title>Genomic Encyclopedia of Type Strains, Phase III (KMG-III): the genomes of soil and plant-associated and newly described type strains.</title>
        <authorList>
            <person name="Whitman W."/>
        </authorList>
    </citation>
    <scope>NUCLEOTIDE SEQUENCE [LARGE SCALE GENOMIC DNA]</scope>
    <source>
        <strain evidence="11 12">CECT 7744</strain>
    </source>
</reference>
<evidence type="ECO:0000313" key="11">
    <source>
        <dbReference type="EMBL" id="MBB3232240.1"/>
    </source>
</evidence>
<dbReference type="PRINTS" id="PR01023">
    <property type="entry name" value="NAFLGMOTY"/>
</dbReference>
<protein>
    <submittedName>
        <fullName evidence="11">Adhesin transport system outer membrane protein</fullName>
    </submittedName>
</protein>
<dbReference type="InterPro" id="IPR006664">
    <property type="entry name" value="OMP_bac"/>
</dbReference>
<dbReference type="EMBL" id="JACHXR010000010">
    <property type="protein sequence ID" value="MBB3232240.1"/>
    <property type="molecule type" value="Genomic_DNA"/>
</dbReference>
<dbReference type="Pfam" id="PF02321">
    <property type="entry name" value="OEP"/>
    <property type="match status" value="2"/>
</dbReference>
<dbReference type="CDD" id="cd07185">
    <property type="entry name" value="OmpA_C-like"/>
    <property type="match status" value="1"/>
</dbReference>
<dbReference type="InterPro" id="IPR003423">
    <property type="entry name" value="OMP_efflux"/>
</dbReference>
<dbReference type="Gene3D" id="1.20.1600.10">
    <property type="entry name" value="Outer membrane efflux proteins (OEP)"/>
    <property type="match status" value="1"/>
</dbReference>
<comment type="similarity">
    <text evidence="2">Belongs to the outer membrane factor (OMF) (TC 1.B.17) family.</text>
</comment>
<keyword evidence="5" id="KW-0812">Transmembrane</keyword>
<dbReference type="PROSITE" id="PS51123">
    <property type="entry name" value="OMPA_2"/>
    <property type="match status" value="1"/>
</dbReference>
<evidence type="ECO:0000256" key="1">
    <source>
        <dbReference type="ARBA" id="ARBA00004442"/>
    </source>
</evidence>
<keyword evidence="12" id="KW-1185">Reference proteome</keyword>
<dbReference type="Proteomes" id="UP000518892">
    <property type="component" value="Unassembled WGS sequence"/>
</dbReference>
<keyword evidence="4" id="KW-1134">Transmembrane beta strand</keyword>